<keyword evidence="1" id="KW-0812">Transmembrane</keyword>
<keyword evidence="3" id="KW-1185">Reference proteome</keyword>
<evidence type="ECO:0000313" key="3">
    <source>
        <dbReference type="Proteomes" id="UP001430306"/>
    </source>
</evidence>
<gene>
    <name evidence="2" type="ORF">LOC71_12025</name>
</gene>
<accession>A0ABS8NHI6</accession>
<organism evidence="2 3">
    <name type="scientific">Rhodopirellula halodulae</name>
    <dbReference type="NCBI Taxonomy" id="2894198"/>
    <lineage>
        <taxon>Bacteria</taxon>
        <taxon>Pseudomonadati</taxon>
        <taxon>Planctomycetota</taxon>
        <taxon>Planctomycetia</taxon>
        <taxon>Pirellulales</taxon>
        <taxon>Pirellulaceae</taxon>
        <taxon>Rhodopirellula</taxon>
    </lineage>
</organism>
<dbReference type="InterPro" id="IPR032581">
    <property type="entry name" value="DUF4917"/>
</dbReference>
<comment type="caution">
    <text evidence="2">The sequence shown here is derived from an EMBL/GenBank/DDBJ whole genome shotgun (WGS) entry which is preliminary data.</text>
</comment>
<evidence type="ECO:0000313" key="2">
    <source>
        <dbReference type="EMBL" id="MCC9643007.1"/>
    </source>
</evidence>
<evidence type="ECO:0000256" key="1">
    <source>
        <dbReference type="SAM" id="Phobius"/>
    </source>
</evidence>
<dbReference type="Proteomes" id="UP001430306">
    <property type="component" value="Unassembled WGS sequence"/>
</dbReference>
<reference evidence="2" key="1">
    <citation type="submission" date="2021-11" db="EMBL/GenBank/DDBJ databases">
        <title>Genome sequence.</title>
        <authorList>
            <person name="Sun Q."/>
        </authorList>
    </citation>
    <scope>NUCLEOTIDE SEQUENCE</scope>
    <source>
        <strain evidence="2">JC740</strain>
    </source>
</reference>
<name>A0ABS8NHI6_9BACT</name>
<dbReference type="EMBL" id="JAJKFW010000022">
    <property type="protein sequence ID" value="MCC9643007.1"/>
    <property type="molecule type" value="Genomic_DNA"/>
</dbReference>
<feature type="transmembrane region" description="Helical" evidence="1">
    <location>
        <begin position="33"/>
        <end position="53"/>
    </location>
</feature>
<keyword evidence="1" id="KW-1133">Transmembrane helix</keyword>
<dbReference type="Pfam" id="PF16263">
    <property type="entry name" value="DUF4917"/>
    <property type="match status" value="1"/>
</dbReference>
<sequence>MAKKKSKKAAPRRLLSFADAVKKSDEVGGRRHLLLGNGFSISLFPTIFTYGTLFDRAKKSGNLPKRIQEVFDLLGTTDFEKVMEALQIASQMVQMYSKKSPKLAAKLAEDAAKLRDVLADTISANHPERPHEIAKEQYASCKRFLTNFENGSIYTLNYDLLLYWTLMQSEVQPDVSSDDGFRDSENGEDYVVWEVQNSDRQRVFYLHGALHIYDAGHELKKFVWSKTEIALVDQIRQSLAKREYPIVVTEGTAEQKLDRIQHSGFLNRAYRSFSSIGGSLFIYGHSLAPNDEHLLELIDNGKLKAVFVGIYGNPDSATNKEVIRRAMKFSTRRGSRRPVDVHFYDAASAQVWDGEPDEEEG</sequence>
<proteinExistence type="predicted"/>
<dbReference type="RefSeq" id="WP_230273921.1">
    <property type="nucleotide sequence ID" value="NZ_JAJKFW010000022.1"/>
</dbReference>
<keyword evidence="1" id="KW-0472">Membrane</keyword>
<protein>
    <submittedName>
        <fullName evidence="2">DUF4917 family protein</fullName>
    </submittedName>
</protein>